<keyword evidence="11" id="KW-0679">Respiratory chain</keyword>
<dbReference type="GO" id="GO:0020037">
    <property type="term" value="F:heme binding"/>
    <property type="evidence" value="ECO:0007669"/>
    <property type="project" value="InterPro"/>
</dbReference>
<dbReference type="InterPro" id="IPR002327">
    <property type="entry name" value="Cyt_c_1A/1B"/>
</dbReference>
<evidence type="ECO:0000256" key="9">
    <source>
        <dbReference type="PROSITE-ProRule" id="PRU00433"/>
    </source>
</evidence>
<feature type="domain" description="Cytochrome c" evidence="12">
    <location>
        <begin position="2"/>
        <end position="84"/>
    </location>
</feature>
<evidence type="ECO:0000256" key="11">
    <source>
        <dbReference type="RuleBase" id="RU004427"/>
    </source>
</evidence>
<comment type="function">
    <text evidence="1 11">Electron carrier protein. The oxidized form of the cytochrome c heme group can accept an electron from the heme group of the cytochrome c1 subunit of cytochrome reductase. Cytochrome c then transfers this electron to the cytochrome oxidase complex, the final protein carrier in the mitochondrial electron-transport chain.</text>
</comment>
<dbReference type="GO" id="GO:0009055">
    <property type="term" value="F:electron transfer activity"/>
    <property type="evidence" value="ECO:0007669"/>
    <property type="project" value="InterPro"/>
</dbReference>
<dbReference type="EMBL" id="JF284521">
    <property type="protein sequence ID" value="AEL23067.1"/>
    <property type="molecule type" value="mRNA"/>
</dbReference>
<dbReference type="Gene3D" id="1.10.760.10">
    <property type="entry name" value="Cytochrome c-like domain"/>
    <property type="match status" value="1"/>
</dbReference>
<keyword evidence="6 9" id="KW-0479">Metal-binding</keyword>
<keyword evidence="5 9" id="KW-0349">Heme</keyword>
<organism evidence="13">
    <name type="scientific">Cherax quadricarinatus</name>
    <name type="common">Australian red claw crayfish</name>
    <dbReference type="NCBI Taxonomy" id="27406"/>
    <lineage>
        <taxon>Eukaryota</taxon>
        <taxon>Metazoa</taxon>
        <taxon>Ecdysozoa</taxon>
        <taxon>Arthropoda</taxon>
        <taxon>Crustacea</taxon>
        <taxon>Multicrustacea</taxon>
        <taxon>Malacostraca</taxon>
        <taxon>Eumalacostraca</taxon>
        <taxon>Eucarida</taxon>
        <taxon>Decapoda</taxon>
        <taxon>Pleocyemata</taxon>
        <taxon>Astacidea</taxon>
        <taxon>Parastacoidea</taxon>
        <taxon>Parastacidae</taxon>
        <taxon>Cherax</taxon>
    </lineage>
</organism>
<dbReference type="AlphaFoldDB" id="G0ZJ70"/>
<evidence type="ECO:0000256" key="2">
    <source>
        <dbReference type="ARBA" id="ARBA00004569"/>
    </source>
</evidence>
<dbReference type="PANTHER" id="PTHR11961">
    <property type="entry name" value="CYTOCHROME C"/>
    <property type="match status" value="1"/>
</dbReference>
<evidence type="ECO:0000256" key="1">
    <source>
        <dbReference type="ARBA" id="ARBA00002555"/>
    </source>
</evidence>
<dbReference type="PRINTS" id="PR00604">
    <property type="entry name" value="CYTCHRMECIAB"/>
</dbReference>
<dbReference type="PROSITE" id="PS51007">
    <property type="entry name" value="CYTC"/>
    <property type="match status" value="1"/>
</dbReference>
<reference evidence="13" key="2">
    <citation type="submission" date="2011-02" db="EMBL/GenBank/DDBJ databases">
        <authorList>
            <person name="Liu H.-P."/>
            <person name="Chen R.-Y."/>
            <person name="Zhang Q.-X."/>
            <person name="Peng H."/>
            <person name="Wang K.-J."/>
        </authorList>
    </citation>
    <scope>NUCLEOTIDE SEQUENCE</scope>
</reference>
<comment type="PTM">
    <text evidence="11">Binds 1 heme group per subunit.</text>
</comment>
<accession>G0ZJ70</accession>
<evidence type="ECO:0000313" key="13">
    <source>
        <dbReference type="EMBL" id="AEL23067.1"/>
    </source>
</evidence>
<dbReference type="Pfam" id="PF00034">
    <property type="entry name" value="Cytochrom_C"/>
    <property type="match status" value="1"/>
</dbReference>
<evidence type="ECO:0000256" key="8">
    <source>
        <dbReference type="ARBA" id="ARBA00023004"/>
    </source>
</evidence>
<evidence type="ECO:0000256" key="4">
    <source>
        <dbReference type="ARBA" id="ARBA00022448"/>
    </source>
</evidence>
<evidence type="ECO:0000256" key="5">
    <source>
        <dbReference type="ARBA" id="ARBA00022617"/>
    </source>
</evidence>
<comment type="similarity">
    <text evidence="3 10">Belongs to the cytochrome c family.</text>
</comment>
<name>G0ZJ70_CHEQU</name>
<keyword evidence="7 11" id="KW-0249">Electron transport</keyword>
<protein>
    <submittedName>
        <fullName evidence="13">Cytochrome c</fullName>
    </submittedName>
</protein>
<dbReference type="InterPro" id="IPR036909">
    <property type="entry name" value="Cyt_c-like_dom_sf"/>
</dbReference>
<keyword evidence="11" id="KW-0496">Mitochondrion</keyword>
<evidence type="ECO:0000256" key="3">
    <source>
        <dbReference type="ARBA" id="ARBA00006488"/>
    </source>
</evidence>
<reference evidence="13" key="1">
    <citation type="journal article" date="2011" name="Dev. Comp. Immunol.">
        <title>Differential gene expression profile from haematopoietic tissue stem cells of red claw crayfish, Cherax quadricarinatus, in response to WSSV infection.</title>
        <authorList>
            <person name="Liu H.P."/>
            <person name="Chen R.Y."/>
            <person name="Zhang Q.X."/>
            <person name="Peng H."/>
            <person name="Wang K.J."/>
        </authorList>
    </citation>
    <scope>NUCLEOTIDE SEQUENCE</scope>
</reference>
<dbReference type="SUPFAM" id="SSF46626">
    <property type="entry name" value="Cytochrome c"/>
    <property type="match status" value="1"/>
</dbReference>
<evidence type="ECO:0000256" key="6">
    <source>
        <dbReference type="ARBA" id="ARBA00022723"/>
    </source>
</evidence>
<dbReference type="GO" id="GO:0046872">
    <property type="term" value="F:metal ion binding"/>
    <property type="evidence" value="ECO:0007669"/>
    <property type="project" value="UniProtKB-KW"/>
</dbReference>
<dbReference type="FunFam" id="1.10.760.10:FF:000001">
    <property type="entry name" value="Cytochrome c iso-1"/>
    <property type="match status" value="1"/>
</dbReference>
<keyword evidence="4 11" id="KW-0813">Transport</keyword>
<dbReference type="InterPro" id="IPR009056">
    <property type="entry name" value="Cyt_c-like_dom"/>
</dbReference>
<keyword evidence="8 9" id="KW-0408">Iron</keyword>
<evidence type="ECO:0000256" key="7">
    <source>
        <dbReference type="ARBA" id="ARBA00022982"/>
    </source>
</evidence>
<dbReference type="OrthoDB" id="283091at2759"/>
<comment type="subcellular location">
    <subcellularLocation>
        <location evidence="2">Mitochondrion intermembrane space</location>
    </subcellularLocation>
</comment>
<evidence type="ECO:0000259" key="12">
    <source>
        <dbReference type="PROSITE" id="PS51007"/>
    </source>
</evidence>
<evidence type="ECO:0000256" key="10">
    <source>
        <dbReference type="RuleBase" id="RU004426"/>
    </source>
</evidence>
<dbReference type="GO" id="GO:0005758">
    <property type="term" value="C:mitochondrial intermembrane space"/>
    <property type="evidence" value="ECO:0007669"/>
    <property type="project" value="UniProtKB-SubCell"/>
</dbReference>
<sequence length="84" mass="9067">MGDVEKGKKIFVQRCAQCHTVEAGGKHKTGPNLSGLIGRQTGQAPGYTYTDANKSKGIIWSAETLDEYLINPKKYIPGTKGLSN</sequence>
<proteinExistence type="evidence at transcript level"/>